<keyword evidence="3" id="KW-1185">Reference proteome</keyword>
<dbReference type="InterPro" id="IPR047215">
    <property type="entry name" value="Galactose_mutarotase-like"/>
</dbReference>
<reference evidence="2 3" key="1">
    <citation type="submission" date="2020-05" db="EMBL/GenBank/DDBJ databases">
        <title>Genomic Encyclopedia of Type Strains, Phase IV (KMG-V): Genome sequencing to study the core and pangenomes of soil and plant-associated prokaryotes.</title>
        <authorList>
            <person name="Whitman W."/>
        </authorList>
    </citation>
    <scope>NUCLEOTIDE SEQUENCE [LARGE SCALE GENOMIC DNA]</scope>
    <source>
        <strain evidence="2 3">C29</strain>
    </source>
</reference>
<protein>
    <submittedName>
        <fullName evidence="2">Aldose 1-epimerase</fullName>
        <ecNumber evidence="2">5.1.3.3</ecNumber>
    </submittedName>
</protein>
<proteinExistence type="inferred from homology"/>
<comment type="caution">
    <text evidence="2">The sequence shown here is derived from an EMBL/GenBank/DDBJ whole genome shotgun (WGS) entry which is preliminary data.</text>
</comment>
<comment type="similarity">
    <text evidence="1">Belongs to the aldose epimerase family.</text>
</comment>
<dbReference type="InterPro" id="IPR008183">
    <property type="entry name" value="Aldose_1/G6P_1-epimerase"/>
</dbReference>
<gene>
    <name evidence="2" type="ORF">HNQ01_003459</name>
</gene>
<dbReference type="PANTHER" id="PTHR10091:SF0">
    <property type="entry name" value="GALACTOSE MUTAROTASE"/>
    <property type="match status" value="1"/>
</dbReference>
<evidence type="ECO:0000313" key="2">
    <source>
        <dbReference type="EMBL" id="NRT57699.1"/>
    </source>
</evidence>
<evidence type="ECO:0000256" key="1">
    <source>
        <dbReference type="ARBA" id="ARBA00006206"/>
    </source>
</evidence>
<dbReference type="EC" id="5.1.3.3" evidence="2"/>
<dbReference type="CDD" id="cd09019">
    <property type="entry name" value="galactose_mutarotase_like"/>
    <property type="match status" value="1"/>
</dbReference>
<dbReference type="EMBL" id="JABSNM010000018">
    <property type="protein sequence ID" value="NRT57699.1"/>
    <property type="molecule type" value="Genomic_DNA"/>
</dbReference>
<name>A0ABX2G8H6_9BURK</name>
<dbReference type="PANTHER" id="PTHR10091">
    <property type="entry name" value="ALDOSE-1-EPIMERASE"/>
    <property type="match status" value="1"/>
</dbReference>
<accession>A0ABX2G8H6</accession>
<dbReference type="RefSeq" id="WP_217427593.1">
    <property type="nucleotide sequence ID" value="NZ_JABSNM010000018.1"/>
</dbReference>
<dbReference type="GO" id="GO:0004034">
    <property type="term" value="F:aldose 1-epimerase activity"/>
    <property type="evidence" value="ECO:0007669"/>
    <property type="project" value="UniProtKB-EC"/>
</dbReference>
<dbReference type="Proteomes" id="UP001516061">
    <property type="component" value="Unassembled WGS sequence"/>
</dbReference>
<keyword evidence="2" id="KW-0413">Isomerase</keyword>
<dbReference type="Pfam" id="PF01263">
    <property type="entry name" value="Aldose_epim"/>
    <property type="match status" value="1"/>
</dbReference>
<sequence length="335" mass="36113">MKSPLMSLHGPDGLEITLSPRGASWLSCRVPVEGKTGPREVLAGGSDPEDPQRLACYAGATVGRWANRIAGAVLRRDGHVWPLVPHPAGSAHQLHGGPDGWSHRLWRIEQQAADQVVFALHSPDGDQGFPGAIEVRVHYRLHPGRRLRIDFEACADAPTPLAMTNHAYFNLDGVGAPGDARAQRLRLHADAWMPVDAALIPTGPPVALDGEIRADDPMDFRQWRPADARAFAAHPALAAAGGYDHGWRLASGHAQEAARLVSADGRLAMTVATSMPALQFYDGRALVPPCAGLALEPGWLPDSLGRDDTGQPDAWLRPGVPRHDWIEYRFSTAGH</sequence>
<dbReference type="NCBIfam" id="NF008277">
    <property type="entry name" value="PRK11055.1"/>
    <property type="match status" value="1"/>
</dbReference>
<evidence type="ECO:0000313" key="3">
    <source>
        <dbReference type="Proteomes" id="UP001516061"/>
    </source>
</evidence>
<organism evidence="2 3">
    <name type="scientific">Sphaerotilus uruguayifluvii</name>
    <dbReference type="NCBI Taxonomy" id="2735897"/>
    <lineage>
        <taxon>Bacteria</taxon>
        <taxon>Pseudomonadati</taxon>
        <taxon>Pseudomonadota</taxon>
        <taxon>Betaproteobacteria</taxon>
        <taxon>Burkholderiales</taxon>
        <taxon>Sphaerotilaceae</taxon>
        <taxon>Sphaerotilus</taxon>
    </lineage>
</organism>